<accession>A0ABR4GPD1</accession>
<proteinExistence type="predicted"/>
<evidence type="ECO:0000313" key="2">
    <source>
        <dbReference type="EMBL" id="KAL2800928.1"/>
    </source>
</evidence>
<gene>
    <name evidence="2" type="ORF">BJX66DRAFT_331866</name>
</gene>
<reference evidence="2 3" key="1">
    <citation type="submission" date="2024-07" db="EMBL/GenBank/DDBJ databases">
        <title>Section-level genome sequencing and comparative genomics of Aspergillus sections Usti and Cavernicolus.</title>
        <authorList>
            <consortium name="Lawrence Berkeley National Laboratory"/>
            <person name="Nybo J.L."/>
            <person name="Vesth T.C."/>
            <person name="Theobald S."/>
            <person name="Frisvad J.C."/>
            <person name="Larsen T.O."/>
            <person name="Kjaerboelling I."/>
            <person name="Rothschild-Mancinelli K."/>
            <person name="Lyhne E.K."/>
            <person name="Kogle M.E."/>
            <person name="Barry K."/>
            <person name="Clum A."/>
            <person name="Na H."/>
            <person name="Ledsgaard L."/>
            <person name="Lin J."/>
            <person name="Lipzen A."/>
            <person name="Kuo A."/>
            <person name="Riley R."/>
            <person name="Mondo S."/>
            <person name="Labutti K."/>
            <person name="Haridas S."/>
            <person name="Pangalinan J."/>
            <person name="Salamov A.A."/>
            <person name="Simmons B.A."/>
            <person name="Magnuson J.K."/>
            <person name="Chen J."/>
            <person name="Drula E."/>
            <person name="Henrissat B."/>
            <person name="Wiebenga A."/>
            <person name="Lubbers R.J."/>
            <person name="Gomes A.C."/>
            <person name="Makela M.R."/>
            <person name="Stajich J."/>
            <person name="Grigoriev I.V."/>
            <person name="Mortensen U.H."/>
            <person name="De Vries R.P."/>
            <person name="Baker S.E."/>
            <person name="Andersen M.R."/>
        </authorList>
    </citation>
    <scope>NUCLEOTIDE SEQUENCE [LARGE SCALE GENOMIC DNA]</scope>
    <source>
        <strain evidence="2 3">CBS 209.92</strain>
    </source>
</reference>
<organism evidence="2 3">
    <name type="scientific">Aspergillus keveii</name>
    <dbReference type="NCBI Taxonomy" id="714993"/>
    <lineage>
        <taxon>Eukaryota</taxon>
        <taxon>Fungi</taxon>
        <taxon>Dikarya</taxon>
        <taxon>Ascomycota</taxon>
        <taxon>Pezizomycotina</taxon>
        <taxon>Eurotiomycetes</taxon>
        <taxon>Eurotiomycetidae</taxon>
        <taxon>Eurotiales</taxon>
        <taxon>Aspergillaceae</taxon>
        <taxon>Aspergillus</taxon>
        <taxon>Aspergillus subgen. Nidulantes</taxon>
    </lineage>
</organism>
<keyword evidence="3" id="KW-1185">Reference proteome</keyword>
<feature type="region of interest" description="Disordered" evidence="1">
    <location>
        <begin position="1"/>
        <end position="21"/>
    </location>
</feature>
<feature type="compositionally biased region" description="Polar residues" evidence="1">
    <location>
        <begin position="1"/>
        <end position="13"/>
    </location>
</feature>
<dbReference type="Proteomes" id="UP001610563">
    <property type="component" value="Unassembled WGS sequence"/>
</dbReference>
<comment type="caution">
    <text evidence="2">The sequence shown here is derived from an EMBL/GenBank/DDBJ whole genome shotgun (WGS) entry which is preliminary data.</text>
</comment>
<evidence type="ECO:0000313" key="3">
    <source>
        <dbReference type="Proteomes" id="UP001610563"/>
    </source>
</evidence>
<sequence length="111" mass="11770">MAIPTLTPNQSPESSEDNDDTITWEHIESAGAPMGRQSTLDVLSDAFARLHITPDSDRDFQLPPVDGGYPTSSGSSDDEPLQLSVIIAPIIKVTSPEGVEGAYTGSSTPDR</sequence>
<feature type="region of interest" description="Disordered" evidence="1">
    <location>
        <begin position="54"/>
        <end position="81"/>
    </location>
</feature>
<evidence type="ECO:0000256" key="1">
    <source>
        <dbReference type="SAM" id="MobiDB-lite"/>
    </source>
</evidence>
<protein>
    <submittedName>
        <fullName evidence="2">Uncharacterized protein</fullName>
    </submittedName>
</protein>
<dbReference type="EMBL" id="JBFTWV010000002">
    <property type="protein sequence ID" value="KAL2800928.1"/>
    <property type="molecule type" value="Genomic_DNA"/>
</dbReference>
<name>A0ABR4GPD1_9EURO</name>